<dbReference type="EMBL" id="LR797071">
    <property type="protein sequence ID" value="CAB4184962.1"/>
    <property type="molecule type" value="Genomic_DNA"/>
</dbReference>
<reference evidence="4" key="1">
    <citation type="submission" date="2020-05" db="EMBL/GenBank/DDBJ databases">
        <authorList>
            <person name="Chiriac C."/>
            <person name="Salcher M."/>
            <person name="Ghai R."/>
            <person name="Kavagutti S V."/>
        </authorList>
    </citation>
    <scope>NUCLEOTIDE SEQUENCE</scope>
</reference>
<accession>A0A6J5QME6</accession>
<evidence type="ECO:0000313" key="3">
    <source>
        <dbReference type="EMBL" id="CAB4174904.1"/>
    </source>
</evidence>
<evidence type="ECO:0000256" key="1">
    <source>
        <dbReference type="SAM" id="MobiDB-lite"/>
    </source>
</evidence>
<evidence type="ECO:0000313" key="6">
    <source>
        <dbReference type="EMBL" id="CAB5231348.1"/>
    </source>
</evidence>
<feature type="domain" description="Major tropism determinant N-terminal" evidence="2">
    <location>
        <begin position="5"/>
        <end position="43"/>
    </location>
</feature>
<evidence type="ECO:0000313" key="4">
    <source>
        <dbReference type="EMBL" id="CAB4184962.1"/>
    </source>
</evidence>
<evidence type="ECO:0000313" key="5">
    <source>
        <dbReference type="EMBL" id="CAB4192873.1"/>
    </source>
</evidence>
<dbReference type="EMBL" id="LR797185">
    <property type="protein sequence ID" value="CAB4192873.1"/>
    <property type="molecule type" value="Genomic_DNA"/>
</dbReference>
<organism evidence="4">
    <name type="scientific">uncultured Caudovirales phage</name>
    <dbReference type="NCBI Taxonomy" id="2100421"/>
    <lineage>
        <taxon>Viruses</taxon>
        <taxon>Duplodnaviria</taxon>
        <taxon>Heunggongvirae</taxon>
        <taxon>Uroviricota</taxon>
        <taxon>Caudoviricetes</taxon>
        <taxon>Peduoviridae</taxon>
        <taxon>Maltschvirus</taxon>
        <taxon>Maltschvirus maltsch</taxon>
    </lineage>
</organism>
<protein>
    <recommendedName>
        <fullName evidence="2">Major tropism determinant N-terminal domain-containing protein</fullName>
    </recommendedName>
</protein>
<dbReference type="InterPro" id="IPR041352">
    <property type="entry name" value="Mtd_N"/>
</dbReference>
<evidence type="ECO:0000259" key="2">
    <source>
        <dbReference type="Pfam" id="PF18454"/>
    </source>
</evidence>
<proteinExistence type="predicted"/>
<name>A0A6J5QME6_9CAUD</name>
<dbReference type="EMBL" id="LR796919">
    <property type="protein sequence ID" value="CAB4174904.1"/>
    <property type="molecule type" value="Genomic_DNA"/>
</dbReference>
<sequence length="464" mass="46543">MANIIKPRRDTAANWASVNPTLAAGEIGYDSTNKQFKIGTGSTAWTSLPFSTESPDGAQAKADTAESDAISSAASDATTKVSTHAGLTATHGVSGAIVGTTNTQTLTGKTIDGNSNTLTVLNAQTTATSANTASAIVLRDAQGSFSAGKITIETPTAALHAATKGYVDNVTAGINTHGSAFAATTANLSATYTNGTSDQSNGTGIGATLTATSNGAISIDGQSPTSGARILVKDQTSALQNGIYTVTTVGSAGAPWVLTRATDYDNSIAGEVFAGDFSFIINGTTNAGQGWVMNSIGTSNQPQDAIKLGTDSLVWTQFTGVANITAGVALTKSGNTLNVNAATQSAPGYLSAADKTKIDALEMPISFHIAGTLTTGVKQPRFISPVACTLVNARAYAGGGSGVTYRLVKNGSTNGNTSATVGAAVVTTSLSTVTSLAVGDILQIEIVSAGTSGADLSVTIKATY</sequence>
<feature type="region of interest" description="Disordered" evidence="1">
    <location>
        <begin position="47"/>
        <end position="67"/>
    </location>
</feature>
<gene>
    <name evidence="4" type="ORF">UFOVP1131_76</name>
    <name evidence="5" type="ORF">UFOVP1245_110</name>
    <name evidence="6" type="ORF">UFOVP1582_68</name>
    <name evidence="3" type="ORF">UFOVP966_90</name>
</gene>
<dbReference type="EMBL" id="LR798428">
    <property type="protein sequence ID" value="CAB5231348.1"/>
    <property type="molecule type" value="Genomic_DNA"/>
</dbReference>
<dbReference type="SUPFAM" id="SSF69349">
    <property type="entry name" value="Phage fibre proteins"/>
    <property type="match status" value="1"/>
</dbReference>
<dbReference type="Pfam" id="PF18454">
    <property type="entry name" value="Mtd_N"/>
    <property type="match status" value="1"/>
</dbReference>